<organism evidence="2 3">
    <name type="scientific">Streptomyces roseirectus</name>
    <dbReference type="NCBI Taxonomy" id="2768066"/>
    <lineage>
        <taxon>Bacteria</taxon>
        <taxon>Bacillati</taxon>
        <taxon>Actinomycetota</taxon>
        <taxon>Actinomycetes</taxon>
        <taxon>Kitasatosporales</taxon>
        <taxon>Streptomycetaceae</taxon>
        <taxon>Streptomyces</taxon>
    </lineage>
</organism>
<dbReference type="KEGG" id="sroi:IAG44_41810"/>
<reference evidence="2 3" key="1">
    <citation type="submission" date="2020-08" db="EMBL/GenBank/DDBJ databases">
        <title>A novel species.</title>
        <authorList>
            <person name="Gao J."/>
        </authorList>
    </citation>
    <scope>NUCLEOTIDE SEQUENCE [LARGE SCALE GENOMIC DNA]</scope>
    <source>
        <strain evidence="2 3">CRXT-G-22</strain>
    </source>
</reference>
<gene>
    <name evidence="2" type="ORF">IAG44_41810</name>
</gene>
<name>A0A7H0IR87_9ACTN</name>
<proteinExistence type="predicted"/>
<dbReference type="EMBL" id="CP060828">
    <property type="protein sequence ID" value="QNP75303.1"/>
    <property type="molecule type" value="Genomic_DNA"/>
</dbReference>
<feature type="compositionally biased region" description="Basic residues" evidence="1">
    <location>
        <begin position="102"/>
        <end position="140"/>
    </location>
</feature>
<dbReference type="InterPro" id="IPR036291">
    <property type="entry name" value="NAD(P)-bd_dom_sf"/>
</dbReference>
<dbReference type="Proteomes" id="UP000516052">
    <property type="component" value="Chromosome"/>
</dbReference>
<dbReference type="SUPFAM" id="SSF51735">
    <property type="entry name" value="NAD(P)-binding Rossmann-fold domains"/>
    <property type="match status" value="1"/>
</dbReference>
<feature type="region of interest" description="Disordered" evidence="1">
    <location>
        <begin position="1"/>
        <end position="140"/>
    </location>
</feature>
<feature type="region of interest" description="Disordered" evidence="1">
    <location>
        <begin position="311"/>
        <end position="342"/>
    </location>
</feature>
<sequence>MGEGLRPGRRSPLPGPQDAPQGRQPRPGVLRRRPLGRPALHTGPARHGRHPPHEGREGPRPVRHRPRGLPRRTPRHPWLPGRRRPPQRRADRPDGFRQGPCPHRRPDHRRERWRGRVRRPARRGPRRHRHRTRRPRRRPRLKALGATTVHSYHDTPLSALTITYDLILDAAGHLRFRRAAGKLTRTGTYITLNAHKDLAGLTTSLLTRHRTPLVYVPHPTTPPQTRILDMVTRGTLTPVVEATHTLGELHTAFTTRAQGERAVVSPPTPAAGEGRTLGGTREEAAAARARIAALGLRVSDADWLAMPPCGNARAGAERAQGSARHGTGLRPRPGRTGSRLRR</sequence>
<evidence type="ECO:0000313" key="3">
    <source>
        <dbReference type="Proteomes" id="UP000516052"/>
    </source>
</evidence>
<feature type="compositionally biased region" description="Basic and acidic residues" evidence="1">
    <location>
        <begin position="51"/>
        <end position="60"/>
    </location>
</feature>
<dbReference type="Gene3D" id="3.40.50.720">
    <property type="entry name" value="NAD(P)-binding Rossmann-like Domain"/>
    <property type="match status" value="1"/>
</dbReference>
<keyword evidence="3" id="KW-1185">Reference proteome</keyword>
<feature type="compositionally biased region" description="Low complexity" evidence="1">
    <location>
        <begin position="324"/>
        <end position="342"/>
    </location>
</feature>
<dbReference type="AlphaFoldDB" id="A0A7H0IR87"/>
<evidence type="ECO:0000256" key="1">
    <source>
        <dbReference type="SAM" id="MobiDB-lite"/>
    </source>
</evidence>
<accession>A0A7H0IR87</accession>
<dbReference type="Gene3D" id="3.90.180.10">
    <property type="entry name" value="Medium-chain alcohol dehydrogenases, catalytic domain"/>
    <property type="match status" value="1"/>
</dbReference>
<evidence type="ECO:0000313" key="2">
    <source>
        <dbReference type="EMBL" id="QNP75303.1"/>
    </source>
</evidence>
<feature type="compositionally biased region" description="Basic residues" evidence="1">
    <location>
        <begin position="61"/>
        <end position="87"/>
    </location>
</feature>
<protein>
    <submittedName>
        <fullName evidence="2">Zinc-binding dehydrogenase</fullName>
    </submittedName>
</protein>
<dbReference type="Pfam" id="PF13602">
    <property type="entry name" value="ADH_zinc_N_2"/>
    <property type="match status" value="1"/>
</dbReference>